<dbReference type="InterPro" id="IPR014729">
    <property type="entry name" value="Rossmann-like_a/b/a_fold"/>
</dbReference>
<evidence type="ECO:0000256" key="10">
    <source>
        <dbReference type="ARBA" id="ARBA00023146"/>
    </source>
</evidence>
<dbReference type="SMART" id="SM00360">
    <property type="entry name" value="RRM"/>
    <property type="match status" value="1"/>
</dbReference>
<feature type="region of interest" description="Disordered" evidence="18">
    <location>
        <begin position="998"/>
        <end position="1021"/>
    </location>
</feature>
<keyword evidence="10" id="KW-0030">Aminoacyl-tRNA synthetase</keyword>
<dbReference type="InterPro" id="IPR013155">
    <property type="entry name" value="M/V/L/I-tRNA-synth_anticd-bd"/>
</dbReference>
<dbReference type="FunFam" id="3.40.50.620:FF:000652">
    <property type="entry name" value="Isoleucyl-tRNA synthetase"/>
    <property type="match status" value="1"/>
</dbReference>
<feature type="region of interest" description="Disordered" evidence="18">
    <location>
        <begin position="640"/>
        <end position="755"/>
    </location>
</feature>
<dbReference type="Pfam" id="PF00076">
    <property type="entry name" value="RRM_1"/>
    <property type="match status" value="1"/>
</dbReference>
<dbReference type="InterPro" id="IPR009008">
    <property type="entry name" value="Val/Leu/Ile-tRNA-synth_edit"/>
</dbReference>
<dbReference type="SUPFAM" id="SSF50677">
    <property type="entry name" value="ValRS/IleRS/LeuRS editing domain"/>
    <property type="match status" value="1"/>
</dbReference>
<evidence type="ECO:0000256" key="16">
    <source>
        <dbReference type="ARBA" id="ARBA00068539"/>
    </source>
</evidence>
<evidence type="ECO:0000256" key="14">
    <source>
        <dbReference type="ARBA" id="ARBA00054821"/>
    </source>
</evidence>
<dbReference type="InterPro" id="IPR002301">
    <property type="entry name" value="Ile-tRNA-ligase"/>
</dbReference>
<accession>A0A6B0RQI5</accession>
<dbReference type="CDD" id="cd07961">
    <property type="entry name" value="Anticodon_Ia_Ile_ABEc"/>
    <property type="match status" value="1"/>
</dbReference>
<evidence type="ECO:0000256" key="6">
    <source>
        <dbReference type="ARBA" id="ARBA00022741"/>
    </source>
</evidence>
<keyword evidence="11" id="KW-0539">Nucleus</keyword>
<reference evidence="20" key="1">
    <citation type="submission" date="2019-10" db="EMBL/GenBank/DDBJ databases">
        <title>The sequence and de novo assembly of the wild yak genome.</title>
        <authorList>
            <person name="Liu Y."/>
        </authorList>
    </citation>
    <scope>NUCLEOTIDE SEQUENCE [LARGE SCALE GENOMIC DNA]</scope>
    <source>
        <strain evidence="20">WY2019</strain>
    </source>
</reference>
<dbReference type="SUPFAM" id="SSF47323">
    <property type="entry name" value="Anticodon-binding domain of a subclass of class I aminoacyl-tRNA synthetases"/>
    <property type="match status" value="1"/>
</dbReference>
<dbReference type="Gene3D" id="3.30.70.330">
    <property type="match status" value="1"/>
</dbReference>
<feature type="compositionally biased region" description="Acidic residues" evidence="18">
    <location>
        <begin position="831"/>
        <end position="841"/>
    </location>
</feature>
<feature type="region of interest" description="Disordered" evidence="18">
    <location>
        <begin position="489"/>
        <end position="524"/>
    </location>
</feature>
<sequence length="2673" mass="303481">MKANREMKRLFVGGLGQNISEADLQNQFGRFGEVSDVEIITRKDDQGNPQKVFAYINIRVTEADLKKCMSVLNKTKWKGGTLQIQLAKESFLHRLAQEREEAKVKKGKSTTGNTSLLEKMKTVDFHVKAVPGTEVPGHKNWVVSKFGRVLPVLHLKNERKRKISLAYDPSKYCHNLKKIGEDFTNAVPISNLTWELEGGNDPMSKKRRGEFSDFHSPAKKIIKVQKNEDSTAFPTMRSKPSGIVESPHLIQQLAQKAPHNSSTPKSPYITDFDHQKFKNVFFQTSGLETTKKRNSISDDDIDSEDELRLMIAREENLEKTTWSSNEFENDPFEVVRDDFKSDFHKFHTSTGLGLKNSENNVTENGCDSDSGDTDEIIAMKKSSGKIENGVDFSQGEKSMYKKTLKSRKKYDLSDDCIKEQKRKNKVEIALSHRVKPLSCKSLIESSSSEDADSVSESTECEGDKEYNTLMENCLHVNLTLADLEQLAGGNQEAPKEKTESSGQETTGKCDRASKSRRTPGDLRRGQQCIHPEEIVASLLEGRENPCGKQKTKENTLKPKFQAFKGVGCLYGKESVKKSLQESVASNNINKDQISLKLEEPRNVSMGKWSLCANGLSSEQTPFQHAKEANDSNQIHPQKRQSFLSQGHKVVSPNSSEKRNRNPISSLLPLKDKKSSSCGAKTPNRGLDEDCCHGTGKSGESSEGRPDLCSSKTPEKSPEVFSRRDSQGSKTDFPLSVNSSSDVNAKDKHAEDNQKRLAALEARQKAKEVQKKLVHNALANLDGHPENKPTHIIFGSNSESETEETSTQEQSHPGEELVKESMGRASGKLFDSSDDEESCAEDDNNRFRIKPQFEGRAGQKLMNLQSHFGTDDRFRMDSRFLESDSEDDHEEINEKKTPEEEELAAEKLKALNVVQSVLQISLSNSTSKGSVAAKKFKDIIHYDPTRDDHATYERKQDDKPKESKAKRKKKREEAEKLPEVSKEMYYNIATDLKQIFQSVKDTSEKEDNTPWNEDSDGEKAEVVQDTPALMTRSEQTGGFTFSFFESDAKDEKEETYRVEAVKPGKVAWQGDPRFQDSSSEEEDVTEETDDKKQSPQEVPLPEKETTRFFFFSKNDERLHGSDLFWRGVGSNISRNSWEIRTNNLRMSYAVLQAAKVRSALLVGPLRYSLSCPWGSSGHLVLPTGPSDTPLAAHGDPWSPLVHKNFFLMFIGGRGLVRAYPFPRKRLGDGLNGAKESNQIPVLAQRFDRALQTLQVTQLQPGILTGDGPTIGVKFDLIYVEENTSKGQGEVQLWCLGFDFSELVEVLTKMVQQVPENISFPAEEEKILQFWSDFNCFQECLKQSKHRPKFTFYDGPPFATGLPHYGHILAGTIKDIVTRYAHQSGFHVDRRFGWDCHGLPVGRDVNNLNANFQEYEIDKTLGIRGPEDVAKLGIAEYNSQCRAIVMRYSTEWKSTITRLGRWIDFDNDYKTLYPQFMESVWWIFKQLYDKGLVYRGVKVMPFSTACNTPLSNFESHQNYKDVQDPSIFVTFPLEEDENISLVAWTTTPWTLPSNLALCVNPDLQYVKIKDSVRGKLLILMEARLSALYKSESDYEILERFPGASLRGKKYRPLFDYFVKCKESGAFTVLVDNYVKEEEGTGIVHQAPYFGADADKNIIKTLKEQGRLLVASTFTHSYPFCWRSDTPLIYKAVPSWFVRVEHMVDQLLRNNDLCYWVPEFVREKRFGNWLKDARDWAISRNRYWGTPIPLWVSGDFEEVVCIGSIAELEELSGTKISDLHRESIDHLTIPSRCGKGLLHRVSEVFDCWFESGSMPYAQIHYPFENKREFEDAFPADFIAEGIDQTRGCDGQKMSKRKKNYPDPLSVIDKYGADALRLYLINSPVVRAENLRFKEEGVRDVLKDVLLPWYNAYRFFIQNVLRLQKEEEVEFLYNENMVKESTNITDRWVLSFMQSLVGFFETEMAAYRLYTVVPRLVKFVDILTNWYVRMNRRRLKGENGVEDCVKALETLFSVLLSLCRLMAPYTPFLTELMYQNLKTLIDPVSVQDKDTFSIHYLMLPHVREELIDKKTESAVSRMQSVIELGRVIRDRKTIPIKYPLKEIVVIHQDQEALNEVKSLEKYIIEELNVRKVTLSTDKNKYGVRLRAEPDHMVLGKRLKGAFKMVMTSIKQLSNEELERFQENGTIVVEGHELHEEDIRLIYTFDQATGGTTQFEAHSDAQVLVLLDVTPDQSMVDEGMAREVINRIQKLRKKCNLVPTDEITVYYKATSEGKYLNNVIESHTDFIFATIKSPLKPYPVPISDEILIQEKMQLKGSDLEITLTKGSSTHGPACAYVNLNICTNGSEQGGVLLLENPKGDNRLDLVKLKNVVTSIFGVKNTELAVFLGETEIKNQTNLLNLSGKTLCVTAGSALSVVDSPSTLLCQYINLQLLNADPQECLMGTVGTLLLENPLGQNGLTHQGLLYEAAKMFGLRSRKLKLFLNETQTEEITEEIPMKTLNTKTVRARNDQVPDQDIGFETSQQGISEDVSVCFEGIRLFPRDDLYSILEEFCQDNKQTGRDKENQNKHLSPIIFTNKDMLANKGNCDYKKDIGEKFHVNTNLVPSRKRLHNYDSFQKSLKPIVSLCNCNRNNATENFDKIIGHGNTYMNSHTKTNACEYNQSLRLVCFLNTSVGALT</sequence>
<evidence type="ECO:0000256" key="4">
    <source>
        <dbReference type="ARBA" id="ARBA00022553"/>
    </source>
</evidence>
<name>A0A6B0RQI5_9CETA</name>
<evidence type="ECO:0000256" key="15">
    <source>
        <dbReference type="ARBA" id="ARBA00065066"/>
    </source>
</evidence>
<dbReference type="FunFam" id="1.10.730.10:FF:000004">
    <property type="entry name" value="Isoleucyl-tRNA synthetase, cytoplasmic"/>
    <property type="match status" value="1"/>
</dbReference>
<dbReference type="PANTHER" id="PTHR42780">
    <property type="entry name" value="SOLEUCYL-TRNA SYNTHETASE"/>
    <property type="match status" value="1"/>
</dbReference>
<keyword evidence="21" id="KW-1185">Reference proteome</keyword>
<dbReference type="Gene3D" id="3.90.740.10">
    <property type="entry name" value="Valyl/Leucyl/Isoleucyl-tRNA synthetase, editing domain"/>
    <property type="match status" value="1"/>
</dbReference>
<feature type="domain" description="RRM" evidence="19">
    <location>
        <begin position="8"/>
        <end position="89"/>
    </location>
</feature>
<dbReference type="InterPro" id="IPR000504">
    <property type="entry name" value="RRM_dom"/>
</dbReference>
<keyword evidence="5" id="KW-0436">Ligase</keyword>
<dbReference type="InterPro" id="IPR023586">
    <property type="entry name" value="Ile-tRNA-ligase_type2"/>
</dbReference>
<evidence type="ECO:0000256" key="2">
    <source>
        <dbReference type="ARBA" id="ARBA00005594"/>
    </source>
</evidence>
<dbReference type="InterPro" id="IPR034138">
    <property type="entry name" value="NOP8_RRM"/>
</dbReference>
<protein>
    <recommendedName>
        <fullName evidence="16">Nucleolar protein 8</fullName>
        <ecNumber evidence="3">6.1.1.5</ecNumber>
    </recommendedName>
    <alternativeName>
        <fullName evidence="12">Isoleucyl-tRNA synthetase</fullName>
    </alternativeName>
</protein>
<proteinExistence type="inferred from homology"/>
<feature type="compositionally biased region" description="Basic and acidic residues" evidence="18">
    <location>
        <begin position="712"/>
        <end position="726"/>
    </location>
</feature>
<dbReference type="InterPro" id="IPR009080">
    <property type="entry name" value="tRNAsynth_Ia_anticodon-bd"/>
</dbReference>
<dbReference type="PANTHER" id="PTHR42780:SF1">
    <property type="entry name" value="ISOLEUCINE--TRNA LIGASE, CYTOPLASMIC"/>
    <property type="match status" value="1"/>
</dbReference>
<dbReference type="GO" id="GO:0004822">
    <property type="term" value="F:isoleucine-tRNA ligase activity"/>
    <property type="evidence" value="ECO:0007669"/>
    <property type="project" value="UniProtKB-EC"/>
</dbReference>
<evidence type="ECO:0000256" key="18">
    <source>
        <dbReference type="SAM" id="MobiDB-lite"/>
    </source>
</evidence>
<dbReference type="CDD" id="cd12226">
    <property type="entry name" value="RRM_NOL8"/>
    <property type="match status" value="1"/>
</dbReference>
<keyword evidence="9" id="KW-0648">Protein biosynthesis</keyword>
<dbReference type="InterPro" id="IPR012677">
    <property type="entry name" value="Nucleotide-bd_a/b_plait_sf"/>
</dbReference>
<feature type="compositionally biased region" description="Basic and acidic residues" evidence="18">
    <location>
        <begin position="743"/>
        <end position="754"/>
    </location>
</feature>
<comment type="caution">
    <text evidence="20">The sequence shown here is derived from an EMBL/GenBank/DDBJ whole genome shotgun (WGS) entry which is preliminary data.</text>
</comment>
<dbReference type="EMBL" id="VBQZ03000057">
    <property type="protein sequence ID" value="MXQ89653.1"/>
    <property type="molecule type" value="Genomic_DNA"/>
</dbReference>
<dbReference type="Pfam" id="PF19302">
    <property type="entry name" value="DUF5915"/>
    <property type="match status" value="1"/>
</dbReference>
<feature type="compositionally biased region" description="Basic and acidic residues" evidence="18">
    <location>
        <begin position="934"/>
        <end position="962"/>
    </location>
</feature>
<evidence type="ECO:0000256" key="8">
    <source>
        <dbReference type="ARBA" id="ARBA00022884"/>
    </source>
</evidence>
<comment type="similarity">
    <text evidence="2">Belongs to the class-I aminoacyl-tRNA synthetase family.</text>
</comment>
<dbReference type="InterPro" id="IPR002300">
    <property type="entry name" value="aa-tRNA-synth_Ia"/>
</dbReference>
<evidence type="ECO:0000256" key="17">
    <source>
        <dbReference type="PROSITE-ProRule" id="PRU00176"/>
    </source>
</evidence>
<keyword evidence="8 17" id="KW-0694">RNA-binding</keyword>
<dbReference type="Pfam" id="PF08264">
    <property type="entry name" value="Anticodon_1"/>
    <property type="match status" value="1"/>
</dbReference>
<dbReference type="FunFam" id="3.40.50.620:FF:000414">
    <property type="entry name" value="Isoleucine--tRNA ligase, cytoplasmic-like"/>
    <property type="match status" value="1"/>
</dbReference>
<dbReference type="FunFam" id="3.30.70.330:FF:000346">
    <property type="entry name" value="Nucleolar protein 8"/>
    <property type="match status" value="1"/>
</dbReference>
<keyword evidence="6" id="KW-0547">Nucleotide-binding</keyword>
<dbReference type="EC" id="6.1.1.5" evidence="3"/>
<feature type="compositionally biased region" description="Basic and acidic residues" evidence="18">
    <location>
        <begin position="507"/>
        <end position="524"/>
    </location>
</feature>
<feature type="region of interest" description="Disordered" evidence="18">
    <location>
        <begin position="796"/>
        <end position="844"/>
    </location>
</feature>
<dbReference type="Pfam" id="PF23567">
    <property type="entry name" value="Ubiquitin_IARS1"/>
    <property type="match status" value="2"/>
</dbReference>
<dbReference type="Proteomes" id="UP000322234">
    <property type="component" value="Unassembled WGS sequence"/>
</dbReference>
<dbReference type="CDD" id="cd00818">
    <property type="entry name" value="IleRS_core"/>
    <property type="match status" value="1"/>
</dbReference>
<dbReference type="SUPFAM" id="SSF54928">
    <property type="entry name" value="RNA-binding domain, RBD"/>
    <property type="match status" value="1"/>
</dbReference>
<feature type="compositionally biased region" description="Basic and acidic residues" evidence="18">
    <location>
        <begin position="970"/>
        <end position="980"/>
    </location>
</feature>
<evidence type="ECO:0000256" key="3">
    <source>
        <dbReference type="ARBA" id="ARBA00013165"/>
    </source>
</evidence>
<comment type="catalytic activity">
    <reaction evidence="13">
        <text>tRNA(Ile) + L-isoleucine + ATP = L-isoleucyl-tRNA(Ile) + AMP + diphosphate</text>
        <dbReference type="Rhea" id="RHEA:11060"/>
        <dbReference type="Rhea" id="RHEA-COMP:9666"/>
        <dbReference type="Rhea" id="RHEA-COMP:9695"/>
        <dbReference type="ChEBI" id="CHEBI:30616"/>
        <dbReference type="ChEBI" id="CHEBI:33019"/>
        <dbReference type="ChEBI" id="CHEBI:58045"/>
        <dbReference type="ChEBI" id="CHEBI:78442"/>
        <dbReference type="ChEBI" id="CHEBI:78528"/>
        <dbReference type="ChEBI" id="CHEBI:456215"/>
        <dbReference type="EC" id="6.1.1.5"/>
    </reaction>
</comment>
<comment type="subunit">
    <text evidence="15">Interacts with the GTP form of RRAGA, RRAGC and RRAGD. Interacts with NIP7. Interacts with DDX18; the interaction is RNA-dependent. Interacts with DDX47; the interaction is RNA-dependent.</text>
</comment>
<dbReference type="PROSITE" id="PS50102">
    <property type="entry name" value="RRM"/>
    <property type="match status" value="1"/>
</dbReference>
<dbReference type="SUPFAM" id="SSF52374">
    <property type="entry name" value="Nucleotidylyl transferase"/>
    <property type="match status" value="1"/>
</dbReference>
<dbReference type="Pfam" id="PF00133">
    <property type="entry name" value="tRNA-synt_1"/>
    <property type="match status" value="2"/>
</dbReference>
<dbReference type="GO" id="GO:0005730">
    <property type="term" value="C:nucleolus"/>
    <property type="evidence" value="ECO:0007669"/>
    <property type="project" value="UniProtKB-SubCell"/>
</dbReference>
<feature type="compositionally biased region" description="Basic and acidic residues" evidence="18">
    <location>
        <begin position="1088"/>
        <end position="1099"/>
    </location>
</feature>
<feature type="region of interest" description="Disordered" evidence="18">
    <location>
        <begin position="921"/>
        <end position="980"/>
    </location>
</feature>
<evidence type="ECO:0000256" key="13">
    <source>
        <dbReference type="ARBA" id="ARBA00048359"/>
    </source>
</evidence>
<organism evidence="20 21">
    <name type="scientific">Bos mutus</name>
    <name type="common">wild yak</name>
    <dbReference type="NCBI Taxonomy" id="72004"/>
    <lineage>
        <taxon>Eukaryota</taxon>
        <taxon>Metazoa</taxon>
        <taxon>Chordata</taxon>
        <taxon>Craniata</taxon>
        <taxon>Vertebrata</taxon>
        <taxon>Euteleostomi</taxon>
        <taxon>Mammalia</taxon>
        <taxon>Eutheria</taxon>
        <taxon>Laurasiatheria</taxon>
        <taxon>Artiodactyla</taxon>
        <taxon>Ruminantia</taxon>
        <taxon>Pecora</taxon>
        <taxon>Bovidae</taxon>
        <taxon>Bovinae</taxon>
        <taxon>Bos</taxon>
    </lineage>
</organism>
<comment type="function">
    <text evidence="14">Plays an essential role in the survival of diffuse-type gastric cancer cells. Acts as a nucleolar anchoring protein for DDX47. May be involved in regulation of gene expression at the post-transcriptional level or in ribosome biogenesis in cancer cells.</text>
</comment>
<dbReference type="GO" id="GO:0002161">
    <property type="term" value="F:aminoacyl-tRNA deacylase activity"/>
    <property type="evidence" value="ECO:0007669"/>
    <property type="project" value="InterPro"/>
</dbReference>
<evidence type="ECO:0000256" key="5">
    <source>
        <dbReference type="ARBA" id="ARBA00022598"/>
    </source>
</evidence>
<dbReference type="PRINTS" id="PR00984">
    <property type="entry name" value="TRNASYNTHILE"/>
</dbReference>
<evidence type="ECO:0000256" key="11">
    <source>
        <dbReference type="ARBA" id="ARBA00023242"/>
    </source>
</evidence>
<dbReference type="GO" id="GO:0006428">
    <property type="term" value="P:isoleucyl-tRNA aminoacylation"/>
    <property type="evidence" value="ECO:0007669"/>
    <property type="project" value="InterPro"/>
</dbReference>
<dbReference type="Gene3D" id="1.10.730.10">
    <property type="entry name" value="Isoleucyl-tRNA Synthetase, Domain 1"/>
    <property type="match status" value="1"/>
</dbReference>
<evidence type="ECO:0000313" key="21">
    <source>
        <dbReference type="Proteomes" id="UP000322234"/>
    </source>
</evidence>
<dbReference type="GO" id="GO:0005524">
    <property type="term" value="F:ATP binding"/>
    <property type="evidence" value="ECO:0007669"/>
    <property type="project" value="UniProtKB-KW"/>
</dbReference>
<gene>
    <name evidence="20" type="ORF">E5288_WYG022196</name>
</gene>
<feature type="compositionally biased region" description="Acidic residues" evidence="18">
    <location>
        <begin position="1077"/>
        <end position="1087"/>
    </location>
</feature>
<feature type="region of interest" description="Disordered" evidence="18">
    <location>
        <begin position="1066"/>
        <end position="1099"/>
    </location>
</feature>
<dbReference type="PROSITE" id="PS00178">
    <property type="entry name" value="AA_TRNA_LIGASE_I"/>
    <property type="match status" value="1"/>
</dbReference>
<keyword evidence="4" id="KW-0597">Phosphoprotein</keyword>
<dbReference type="InterPro" id="IPR035979">
    <property type="entry name" value="RBD_domain_sf"/>
</dbReference>
<feature type="region of interest" description="Disordered" evidence="18">
    <location>
        <begin position="880"/>
        <end position="900"/>
    </location>
</feature>
<feature type="compositionally biased region" description="Basic and acidic residues" evidence="18">
    <location>
        <begin position="891"/>
        <end position="900"/>
    </location>
</feature>
<evidence type="ECO:0000256" key="12">
    <source>
        <dbReference type="ARBA" id="ARBA00032665"/>
    </source>
</evidence>
<keyword evidence="7" id="KW-0067">ATP-binding</keyword>
<evidence type="ECO:0000256" key="1">
    <source>
        <dbReference type="ARBA" id="ARBA00004604"/>
    </source>
</evidence>
<dbReference type="Gene3D" id="3.40.50.620">
    <property type="entry name" value="HUPs"/>
    <property type="match status" value="3"/>
</dbReference>
<dbReference type="InterPro" id="IPR057033">
    <property type="entry name" value="Ubiquitin_IARS1"/>
</dbReference>
<dbReference type="InterPro" id="IPR033709">
    <property type="entry name" value="Anticodon_Ile_ABEc"/>
</dbReference>
<evidence type="ECO:0000256" key="7">
    <source>
        <dbReference type="ARBA" id="ARBA00022840"/>
    </source>
</evidence>
<dbReference type="GO" id="GO:0000049">
    <property type="term" value="F:tRNA binding"/>
    <property type="evidence" value="ECO:0007669"/>
    <property type="project" value="InterPro"/>
</dbReference>
<comment type="subcellular location">
    <subcellularLocation>
        <location evidence="1">Nucleus</location>
        <location evidence="1">Nucleolus</location>
    </subcellularLocation>
</comment>
<evidence type="ECO:0000313" key="20">
    <source>
        <dbReference type="EMBL" id="MXQ89653.1"/>
    </source>
</evidence>
<feature type="compositionally biased region" description="Basic and acidic residues" evidence="18">
    <location>
        <begin position="811"/>
        <end position="821"/>
    </location>
</feature>
<evidence type="ECO:0000256" key="9">
    <source>
        <dbReference type="ARBA" id="ARBA00022917"/>
    </source>
</evidence>
<dbReference type="InterPro" id="IPR001412">
    <property type="entry name" value="aa-tRNA-synth_I_CS"/>
</dbReference>
<evidence type="ECO:0000259" key="19">
    <source>
        <dbReference type="PROSITE" id="PS50102"/>
    </source>
</evidence>